<proteinExistence type="predicted"/>
<dbReference type="WBParaSite" id="nRc.2.0.1.t06163-RA">
    <property type="protein sequence ID" value="nRc.2.0.1.t06163-RA"/>
    <property type="gene ID" value="nRc.2.0.1.g06163"/>
</dbReference>
<organism evidence="1 2">
    <name type="scientific">Romanomermis culicivorax</name>
    <name type="common">Nematode worm</name>
    <dbReference type="NCBI Taxonomy" id="13658"/>
    <lineage>
        <taxon>Eukaryota</taxon>
        <taxon>Metazoa</taxon>
        <taxon>Ecdysozoa</taxon>
        <taxon>Nematoda</taxon>
        <taxon>Enoplea</taxon>
        <taxon>Dorylaimia</taxon>
        <taxon>Mermithida</taxon>
        <taxon>Mermithoidea</taxon>
        <taxon>Mermithidae</taxon>
        <taxon>Romanomermis</taxon>
    </lineage>
</organism>
<keyword evidence="1" id="KW-1185">Reference proteome</keyword>
<dbReference type="Proteomes" id="UP000887565">
    <property type="component" value="Unplaced"/>
</dbReference>
<sequence length="112" mass="12978">MTIEITDDLENYRTTTIQKRSSKFERANASNVKLVFTETSFSRRRATSADTSRRSVASTYQATLAIFGGFCFKLMLNRHLNRMEYHFCLSSFSKSLFSKCANDKIFQPCYKL</sequence>
<reference evidence="2" key="1">
    <citation type="submission" date="2022-11" db="UniProtKB">
        <authorList>
            <consortium name="WormBaseParasite"/>
        </authorList>
    </citation>
    <scope>IDENTIFICATION</scope>
</reference>
<evidence type="ECO:0000313" key="2">
    <source>
        <dbReference type="WBParaSite" id="nRc.2.0.1.t06163-RA"/>
    </source>
</evidence>
<dbReference type="AlphaFoldDB" id="A0A915HXK5"/>
<accession>A0A915HXK5</accession>
<evidence type="ECO:0000313" key="1">
    <source>
        <dbReference type="Proteomes" id="UP000887565"/>
    </source>
</evidence>
<protein>
    <submittedName>
        <fullName evidence="2">Uncharacterized protein</fullName>
    </submittedName>
</protein>
<name>A0A915HXK5_ROMCU</name>